<proteinExistence type="predicted"/>
<dbReference type="EMBL" id="PZQS01000014">
    <property type="protein sequence ID" value="PVD19124.1"/>
    <property type="molecule type" value="Genomic_DNA"/>
</dbReference>
<gene>
    <name evidence="1" type="ORF">C0Q70_21687</name>
</gene>
<comment type="caution">
    <text evidence="1">The sequence shown here is derived from an EMBL/GenBank/DDBJ whole genome shotgun (WGS) entry which is preliminary data.</text>
</comment>
<evidence type="ECO:0000313" key="2">
    <source>
        <dbReference type="Proteomes" id="UP000245119"/>
    </source>
</evidence>
<keyword evidence="2" id="KW-1185">Reference proteome</keyword>
<dbReference type="AlphaFoldDB" id="A0A2T7ND75"/>
<name>A0A2T7ND75_POMCA</name>
<evidence type="ECO:0000313" key="1">
    <source>
        <dbReference type="EMBL" id="PVD19124.1"/>
    </source>
</evidence>
<sequence>MKMVNSKCGVGRKAAEASKNDGRNHLAVCSRPMGLAYRLLPRKNTPFRQYADLDDVMPSLAVKYRYRNDCYVYMRSGSQSCRELSFR</sequence>
<accession>A0A2T7ND75</accession>
<reference evidence="1 2" key="1">
    <citation type="submission" date="2018-04" db="EMBL/GenBank/DDBJ databases">
        <title>The genome of golden apple snail Pomacea canaliculata provides insight into stress tolerance and invasive adaptation.</title>
        <authorList>
            <person name="Liu C."/>
            <person name="Liu B."/>
            <person name="Ren Y."/>
            <person name="Zhang Y."/>
            <person name="Wang H."/>
            <person name="Li S."/>
            <person name="Jiang F."/>
            <person name="Yin L."/>
            <person name="Zhang G."/>
            <person name="Qian W."/>
            <person name="Fan W."/>
        </authorList>
    </citation>
    <scope>NUCLEOTIDE SEQUENCE [LARGE SCALE GENOMIC DNA]</scope>
    <source>
        <strain evidence="1">SZHN2017</strain>
        <tissue evidence="1">Muscle</tissue>
    </source>
</reference>
<protein>
    <submittedName>
        <fullName evidence="1">Uncharacterized protein</fullName>
    </submittedName>
</protein>
<organism evidence="1 2">
    <name type="scientific">Pomacea canaliculata</name>
    <name type="common">Golden apple snail</name>
    <dbReference type="NCBI Taxonomy" id="400727"/>
    <lineage>
        <taxon>Eukaryota</taxon>
        <taxon>Metazoa</taxon>
        <taxon>Spiralia</taxon>
        <taxon>Lophotrochozoa</taxon>
        <taxon>Mollusca</taxon>
        <taxon>Gastropoda</taxon>
        <taxon>Caenogastropoda</taxon>
        <taxon>Architaenioglossa</taxon>
        <taxon>Ampullarioidea</taxon>
        <taxon>Ampullariidae</taxon>
        <taxon>Pomacea</taxon>
    </lineage>
</organism>
<dbReference type="Proteomes" id="UP000245119">
    <property type="component" value="Linkage Group LG14"/>
</dbReference>